<dbReference type="Proteomes" id="UP001311232">
    <property type="component" value="Unassembled WGS sequence"/>
</dbReference>
<proteinExistence type="predicted"/>
<evidence type="ECO:0000313" key="1">
    <source>
        <dbReference type="EMBL" id="KAK5604973.1"/>
    </source>
</evidence>
<sequence length="100" mass="11680">MQFTVRKTNQKHHIASAAELNKVQTIQINREQLEFQVFTSSHTAHSQVLETFHVRKSETESCTLIHLEVYNQICKDVLYIFVSSLYFWVQTNVLISAESH</sequence>
<keyword evidence="2" id="KW-1185">Reference proteome</keyword>
<comment type="caution">
    <text evidence="1">The sequence shown here is derived from an EMBL/GenBank/DDBJ whole genome shotgun (WGS) entry which is preliminary data.</text>
</comment>
<reference evidence="1 2" key="1">
    <citation type="submission" date="2021-06" db="EMBL/GenBank/DDBJ databases">
        <authorList>
            <person name="Palmer J.M."/>
        </authorList>
    </citation>
    <scope>NUCLEOTIDE SEQUENCE [LARGE SCALE GENOMIC DNA]</scope>
    <source>
        <strain evidence="1 2">MEX-2019</strain>
        <tissue evidence="1">Muscle</tissue>
    </source>
</reference>
<evidence type="ECO:0000313" key="2">
    <source>
        <dbReference type="Proteomes" id="UP001311232"/>
    </source>
</evidence>
<gene>
    <name evidence="1" type="ORF">CRENBAI_004696</name>
</gene>
<organism evidence="1 2">
    <name type="scientific">Crenichthys baileyi</name>
    <name type="common">White River springfish</name>
    <dbReference type="NCBI Taxonomy" id="28760"/>
    <lineage>
        <taxon>Eukaryota</taxon>
        <taxon>Metazoa</taxon>
        <taxon>Chordata</taxon>
        <taxon>Craniata</taxon>
        <taxon>Vertebrata</taxon>
        <taxon>Euteleostomi</taxon>
        <taxon>Actinopterygii</taxon>
        <taxon>Neopterygii</taxon>
        <taxon>Teleostei</taxon>
        <taxon>Neoteleostei</taxon>
        <taxon>Acanthomorphata</taxon>
        <taxon>Ovalentaria</taxon>
        <taxon>Atherinomorphae</taxon>
        <taxon>Cyprinodontiformes</taxon>
        <taxon>Goodeidae</taxon>
        <taxon>Crenichthys</taxon>
    </lineage>
</organism>
<accession>A0AAV9R5B6</accession>
<dbReference type="EMBL" id="JAHHUM010002318">
    <property type="protein sequence ID" value="KAK5604973.1"/>
    <property type="molecule type" value="Genomic_DNA"/>
</dbReference>
<dbReference type="AlphaFoldDB" id="A0AAV9R5B6"/>
<protein>
    <submittedName>
        <fullName evidence="1">Uncharacterized protein</fullName>
    </submittedName>
</protein>
<name>A0AAV9R5B6_9TELE</name>